<dbReference type="Gene3D" id="1.10.510.10">
    <property type="entry name" value="Transferase(Phosphotransferase) domain 1"/>
    <property type="match status" value="1"/>
</dbReference>
<name>I2CPT9_NANGC</name>
<dbReference type="Pfam" id="PF07714">
    <property type="entry name" value="PK_Tyr_Ser-Thr"/>
    <property type="match status" value="1"/>
</dbReference>
<dbReference type="InterPro" id="IPR000719">
    <property type="entry name" value="Prot_kinase_dom"/>
</dbReference>
<dbReference type="GO" id="GO:0005886">
    <property type="term" value="C:plasma membrane"/>
    <property type="evidence" value="ECO:0007669"/>
    <property type="project" value="TreeGrafter"/>
</dbReference>
<dbReference type="InterPro" id="IPR011009">
    <property type="entry name" value="Kinase-like_dom_sf"/>
</dbReference>
<dbReference type="AlphaFoldDB" id="I2CPT9"/>
<dbReference type="InterPro" id="IPR020635">
    <property type="entry name" value="Tyr_kinase_cat_dom"/>
</dbReference>
<reference evidence="2" key="1">
    <citation type="journal article" date="2012" name="Bioengineered">
        <title>Additional insights into the genome of the oleaginous model alga Nannochloropsis gaditana.</title>
        <authorList>
            <person name="Jinkerson R.E."/>
            <person name="Radakovits R."/>
            <person name="Posewitz M.C."/>
        </authorList>
    </citation>
    <scope>NUCLEOTIDE SEQUENCE</scope>
    <source>
        <strain evidence="2">CCMP526</strain>
    </source>
</reference>
<protein>
    <submittedName>
        <fullName evidence="2">Protein kinase family protein</fullName>
    </submittedName>
</protein>
<dbReference type="SUPFAM" id="SSF56112">
    <property type="entry name" value="Protein kinase-like (PK-like)"/>
    <property type="match status" value="1"/>
</dbReference>
<dbReference type="GO" id="GO:0007169">
    <property type="term" value="P:cell surface receptor protein tyrosine kinase signaling pathway"/>
    <property type="evidence" value="ECO:0007669"/>
    <property type="project" value="TreeGrafter"/>
</dbReference>
<dbReference type="EMBL" id="JU969277">
    <property type="protein sequence ID" value="AFJ68922.1"/>
    <property type="molecule type" value="mRNA"/>
</dbReference>
<reference evidence="2" key="2">
    <citation type="journal article" date="2012" name="Nat. Commun.">
        <title>Draft genome sequence and genetic transformation of the oleaginous alga Nannochloropis gaditana.</title>
        <authorList>
            <person name="Radakovits R."/>
            <person name="Jinkerson R.E."/>
            <person name="Fuerstenberg S.I."/>
            <person name="Tae H."/>
            <person name="Settlage R.E."/>
            <person name="Boore J.L."/>
            <person name="Posewitz M.C."/>
        </authorList>
    </citation>
    <scope>NUCLEOTIDE SEQUENCE</scope>
    <source>
        <strain evidence="2">CCMP526</strain>
    </source>
</reference>
<dbReference type="GO" id="GO:0043235">
    <property type="term" value="C:receptor complex"/>
    <property type="evidence" value="ECO:0007669"/>
    <property type="project" value="TreeGrafter"/>
</dbReference>
<sequence>GEGGGEVASTLTKVGPLKWEAPESLRRKEYSEKSDAFSYAVCLYEMLTQSEPWARVTHAQVAFNILSGKRLKIPINTDPVLADIMRRCWEQNPRWRPNFEYIYYKLRERFVTLQNQERAIGEEKALVVLMRQGTTFYKLPYLKGKPHKRQFKVSEDLRRLKWCFLPARNLMQRARDPVRPATKQVFLTEVQDIRMGMRTANFKRLESAFFGPAPPAAGPGAGKDKFRGRGA</sequence>
<dbReference type="InterPro" id="IPR050122">
    <property type="entry name" value="RTK"/>
</dbReference>
<dbReference type="PROSITE" id="PS50011">
    <property type="entry name" value="PROTEIN_KINASE_DOM"/>
    <property type="match status" value="1"/>
</dbReference>
<dbReference type="GO" id="GO:0005524">
    <property type="term" value="F:ATP binding"/>
    <property type="evidence" value="ECO:0007669"/>
    <property type="project" value="InterPro"/>
</dbReference>
<dbReference type="InterPro" id="IPR011993">
    <property type="entry name" value="PH-like_dom_sf"/>
</dbReference>
<keyword evidence="2" id="KW-0808">Transferase</keyword>
<gene>
    <name evidence="2" type="ORF">NGATSA_3022700</name>
</gene>
<dbReference type="GO" id="GO:0004714">
    <property type="term" value="F:transmembrane receptor protein tyrosine kinase activity"/>
    <property type="evidence" value="ECO:0007669"/>
    <property type="project" value="TreeGrafter"/>
</dbReference>
<dbReference type="PANTHER" id="PTHR24416">
    <property type="entry name" value="TYROSINE-PROTEIN KINASE RECEPTOR"/>
    <property type="match status" value="1"/>
</dbReference>
<feature type="domain" description="Protein kinase" evidence="1">
    <location>
        <begin position="1"/>
        <end position="111"/>
    </location>
</feature>
<organism evidence="2">
    <name type="scientific">Nannochloropsis gaditana (strain CCMP526)</name>
    <name type="common">Green microalga</name>
    <name type="synonym">Microchloropsis gaditana</name>
    <dbReference type="NCBI Taxonomy" id="1093141"/>
    <lineage>
        <taxon>Eukaryota</taxon>
        <taxon>Sar</taxon>
        <taxon>Stramenopiles</taxon>
        <taxon>Ochrophyta</taxon>
        <taxon>Eustigmatophyceae</taxon>
        <taxon>Eustigmatales</taxon>
        <taxon>Monodopsidaceae</taxon>
        <taxon>Nannochloropsis</taxon>
    </lineage>
</organism>
<feature type="non-terminal residue" evidence="2">
    <location>
        <position position="231"/>
    </location>
</feature>
<keyword evidence="2" id="KW-0418">Kinase</keyword>
<dbReference type="SMART" id="SM00219">
    <property type="entry name" value="TyrKc"/>
    <property type="match status" value="1"/>
</dbReference>
<evidence type="ECO:0000259" key="1">
    <source>
        <dbReference type="PROSITE" id="PS50011"/>
    </source>
</evidence>
<dbReference type="PANTHER" id="PTHR24416:SF611">
    <property type="entry name" value="TYROSINE-PROTEIN KINASE TRANSMEMBRANE RECEPTOR ROR"/>
    <property type="match status" value="1"/>
</dbReference>
<dbReference type="Gene3D" id="2.30.29.30">
    <property type="entry name" value="Pleckstrin-homology domain (PH domain)/Phosphotyrosine-binding domain (PTB)"/>
    <property type="match status" value="1"/>
</dbReference>
<evidence type="ECO:0000313" key="2">
    <source>
        <dbReference type="EMBL" id="AFJ68922.1"/>
    </source>
</evidence>
<dbReference type="InterPro" id="IPR001245">
    <property type="entry name" value="Ser-Thr/Tyr_kinase_cat_dom"/>
</dbReference>
<accession>I2CPT9</accession>
<feature type="non-terminal residue" evidence="2">
    <location>
        <position position="1"/>
    </location>
</feature>
<proteinExistence type="evidence at transcript level"/>